<sequence>MKKFVTRAVAFCLAILLILPVSAKENGNNGWKNPYNDVPETLWSYGYISRLSQAEILTGSGAFRPTDNETRLEFVAGLYAMHCALGGKAATLKSVPFTDVSKDSEDYPAVLWGYESGVIKGVSGTAFDPSGTITRESACAMLVRFARADGITLATVADAEQFVDSLNVSQYARSAVTACQMSGLVNGYNNGYFRPKGFISRQECAAVLCRLLDAAQSEPAEGTISVNLADGAYDSLYHSYEAVPCGLVEKSEAVDLSYFDDAVFIGDSVSLMLQYYCAATKALGNAKFLCAGSLSATNALWAVSDQSVHPSYQGKKMLVEDGVAATGAKKVYIMLGVNNISYGVDYAANDMVTLIDRILAKSPRVSIIIESTTPMASSSTIVTDKLNNDKIQQYNDKMKSICEERGWFFVNVAEAVRDENGYLNSAYCSDNNSMGIHFTNDACKVWVEYLKTHAPESLK</sequence>
<proteinExistence type="predicted"/>
<dbReference type="InterPro" id="IPR013830">
    <property type="entry name" value="SGNH_hydro"/>
</dbReference>
<dbReference type="PROSITE" id="PS51272">
    <property type="entry name" value="SLH"/>
    <property type="match status" value="3"/>
</dbReference>
<evidence type="ECO:0000259" key="3">
    <source>
        <dbReference type="PROSITE" id="PS51272"/>
    </source>
</evidence>
<comment type="caution">
    <text evidence="4">The sequence shown here is derived from an EMBL/GenBank/DDBJ whole genome shotgun (WGS) entry which is preliminary data.</text>
</comment>
<feature type="domain" description="SLH" evidence="3">
    <location>
        <begin position="31"/>
        <end position="92"/>
    </location>
</feature>
<feature type="chain" id="PRO_5038975132" evidence="2">
    <location>
        <begin position="24"/>
        <end position="459"/>
    </location>
</feature>
<feature type="domain" description="SLH" evidence="3">
    <location>
        <begin position="93"/>
        <end position="156"/>
    </location>
</feature>
<gene>
    <name evidence="4" type="ORF">IAA70_04090</name>
</gene>
<accession>A0A9D1D6L7</accession>
<keyword evidence="2" id="KW-0732">Signal</keyword>
<evidence type="ECO:0000256" key="1">
    <source>
        <dbReference type="ARBA" id="ARBA00022737"/>
    </source>
</evidence>
<dbReference type="PANTHER" id="PTHR43308">
    <property type="entry name" value="OUTER MEMBRANE PROTEIN ALPHA-RELATED"/>
    <property type="match status" value="1"/>
</dbReference>
<evidence type="ECO:0000313" key="5">
    <source>
        <dbReference type="Proteomes" id="UP000824258"/>
    </source>
</evidence>
<dbReference type="Gene3D" id="3.40.50.1110">
    <property type="entry name" value="SGNH hydrolase"/>
    <property type="match status" value="1"/>
</dbReference>
<feature type="signal peptide" evidence="2">
    <location>
        <begin position="1"/>
        <end position="23"/>
    </location>
</feature>
<feature type="domain" description="SLH" evidence="3">
    <location>
        <begin position="159"/>
        <end position="222"/>
    </location>
</feature>
<dbReference type="Proteomes" id="UP000824258">
    <property type="component" value="Unassembled WGS sequence"/>
</dbReference>
<name>A0A9D1D6L7_9FIRM</name>
<protein>
    <submittedName>
        <fullName evidence="4">S-layer homology domain-containing protein</fullName>
    </submittedName>
</protein>
<dbReference type="SUPFAM" id="SSF52266">
    <property type="entry name" value="SGNH hydrolase"/>
    <property type="match status" value="1"/>
</dbReference>
<keyword evidence="1" id="KW-0677">Repeat</keyword>
<dbReference type="InterPro" id="IPR051465">
    <property type="entry name" value="Cell_Envelope_Struct_Comp"/>
</dbReference>
<dbReference type="EMBL" id="DVGD01000123">
    <property type="protein sequence ID" value="HIR09566.1"/>
    <property type="molecule type" value="Genomic_DNA"/>
</dbReference>
<evidence type="ECO:0000256" key="2">
    <source>
        <dbReference type="SAM" id="SignalP"/>
    </source>
</evidence>
<dbReference type="Pfam" id="PF00395">
    <property type="entry name" value="SLH"/>
    <property type="match status" value="3"/>
</dbReference>
<dbReference type="AlphaFoldDB" id="A0A9D1D6L7"/>
<evidence type="ECO:0000313" key="4">
    <source>
        <dbReference type="EMBL" id="HIR09566.1"/>
    </source>
</evidence>
<reference evidence="4" key="1">
    <citation type="submission" date="2020-10" db="EMBL/GenBank/DDBJ databases">
        <authorList>
            <person name="Gilroy R."/>
        </authorList>
    </citation>
    <scope>NUCLEOTIDE SEQUENCE</scope>
    <source>
        <strain evidence="4">ChiHjej9B8-7071</strain>
    </source>
</reference>
<dbReference type="Pfam" id="PF13472">
    <property type="entry name" value="Lipase_GDSL_2"/>
    <property type="match status" value="1"/>
</dbReference>
<reference evidence="4" key="2">
    <citation type="journal article" date="2021" name="PeerJ">
        <title>Extensive microbial diversity within the chicken gut microbiome revealed by metagenomics and culture.</title>
        <authorList>
            <person name="Gilroy R."/>
            <person name="Ravi A."/>
            <person name="Getino M."/>
            <person name="Pursley I."/>
            <person name="Horton D.L."/>
            <person name="Alikhan N.F."/>
            <person name="Baker D."/>
            <person name="Gharbi K."/>
            <person name="Hall N."/>
            <person name="Watson M."/>
            <person name="Adriaenssens E.M."/>
            <person name="Foster-Nyarko E."/>
            <person name="Jarju S."/>
            <person name="Secka A."/>
            <person name="Antonio M."/>
            <person name="Oren A."/>
            <person name="Chaudhuri R.R."/>
            <person name="La Ragione R."/>
            <person name="Hildebrand F."/>
            <person name="Pallen M.J."/>
        </authorList>
    </citation>
    <scope>NUCLEOTIDE SEQUENCE</scope>
    <source>
        <strain evidence="4">ChiHjej9B8-7071</strain>
    </source>
</reference>
<organism evidence="4 5">
    <name type="scientific">Candidatus Avoscillospira stercoripullorum</name>
    <dbReference type="NCBI Taxonomy" id="2840709"/>
    <lineage>
        <taxon>Bacteria</taxon>
        <taxon>Bacillati</taxon>
        <taxon>Bacillota</taxon>
        <taxon>Clostridia</taxon>
        <taxon>Eubacteriales</taxon>
        <taxon>Oscillospiraceae</taxon>
        <taxon>Oscillospiraceae incertae sedis</taxon>
        <taxon>Candidatus Avoscillospira</taxon>
    </lineage>
</organism>
<dbReference type="InterPro" id="IPR001119">
    <property type="entry name" value="SLH_dom"/>
</dbReference>
<dbReference type="InterPro" id="IPR036514">
    <property type="entry name" value="SGNH_hydro_sf"/>
</dbReference>